<reference evidence="5" key="1">
    <citation type="journal article" date="2017" name="Genome Biol.">
        <title>Comparative genomics reveals high biological diversity and specific adaptations in the industrially and medically important fungal genus Aspergillus.</title>
        <authorList>
            <person name="de Vries R.P."/>
            <person name="Riley R."/>
            <person name="Wiebenga A."/>
            <person name="Aguilar-Osorio G."/>
            <person name="Amillis S."/>
            <person name="Uchima C.A."/>
            <person name="Anderluh G."/>
            <person name="Asadollahi M."/>
            <person name="Askin M."/>
            <person name="Barry K."/>
            <person name="Battaglia E."/>
            <person name="Bayram O."/>
            <person name="Benocci T."/>
            <person name="Braus-Stromeyer S.A."/>
            <person name="Caldana C."/>
            <person name="Canovas D."/>
            <person name="Cerqueira G.C."/>
            <person name="Chen F."/>
            <person name="Chen W."/>
            <person name="Choi C."/>
            <person name="Clum A."/>
            <person name="Dos Santos R.A."/>
            <person name="Damasio A.R."/>
            <person name="Diallinas G."/>
            <person name="Emri T."/>
            <person name="Fekete E."/>
            <person name="Flipphi M."/>
            <person name="Freyberg S."/>
            <person name="Gallo A."/>
            <person name="Gournas C."/>
            <person name="Habgood R."/>
            <person name="Hainaut M."/>
            <person name="Harispe M.L."/>
            <person name="Henrissat B."/>
            <person name="Hilden K.S."/>
            <person name="Hope R."/>
            <person name="Hossain A."/>
            <person name="Karabika E."/>
            <person name="Karaffa L."/>
            <person name="Karanyi Z."/>
            <person name="Krasevec N."/>
            <person name="Kuo A."/>
            <person name="Kusch H."/>
            <person name="LaButti K."/>
            <person name="Lagendijk E.L."/>
            <person name="Lapidus A."/>
            <person name="Levasseur A."/>
            <person name="Lindquist E."/>
            <person name="Lipzen A."/>
            <person name="Logrieco A.F."/>
            <person name="MacCabe A."/>
            <person name="Maekelae M.R."/>
            <person name="Malavazi I."/>
            <person name="Melin P."/>
            <person name="Meyer V."/>
            <person name="Mielnichuk N."/>
            <person name="Miskei M."/>
            <person name="Molnar A.P."/>
            <person name="Mule G."/>
            <person name="Ngan C.Y."/>
            <person name="Orejas M."/>
            <person name="Orosz E."/>
            <person name="Ouedraogo J.P."/>
            <person name="Overkamp K.M."/>
            <person name="Park H.-S."/>
            <person name="Perrone G."/>
            <person name="Piumi F."/>
            <person name="Punt P.J."/>
            <person name="Ram A.F."/>
            <person name="Ramon A."/>
            <person name="Rauscher S."/>
            <person name="Record E."/>
            <person name="Riano-Pachon D.M."/>
            <person name="Robert V."/>
            <person name="Roehrig J."/>
            <person name="Ruller R."/>
            <person name="Salamov A."/>
            <person name="Salih N.S."/>
            <person name="Samson R.A."/>
            <person name="Sandor E."/>
            <person name="Sanguinetti M."/>
            <person name="Schuetze T."/>
            <person name="Sepcic K."/>
            <person name="Shelest E."/>
            <person name="Sherlock G."/>
            <person name="Sophianopoulou V."/>
            <person name="Squina F.M."/>
            <person name="Sun H."/>
            <person name="Susca A."/>
            <person name="Todd R.B."/>
            <person name="Tsang A."/>
            <person name="Unkles S.E."/>
            <person name="van de Wiele N."/>
            <person name="van Rossen-Uffink D."/>
            <person name="Oliveira J.V."/>
            <person name="Vesth T.C."/>
            <person name="Visser J."/>
            <person name="Yu J.-H."/>
            <person name="Zhou M."/>
            <person name="Andersen M.R."/>
            <person name="Archer D.B."/>
            <person name="Baker S.E."/>
            <person name="Benoit I."/>
            <person name="Brakhage A.A."/>
            <person name="Braus G.H."/>
            <person name="Fischer R."/>
            <person name="Frisvad J.C."/>
            <person name="Goldman G.H."/>
            <person name="Houbraken J."/>
            <person name="Oakley B."/>
            <person name="Pocsi I."/>
            <person name="Scazzocchio C."/>
            <person name="Seiboth B."/>
            <person name="vanKuyk P.A."/>
            <person name="Wortman J."/>
            <person name="Dyer P.S."/>
            <person name="Grigoriev I.V."/>
        </authorList>
    </citation>
    <scope>NUCLEOTIDE SEQUENCE [LARGE SCALE GENOMIC DNA]</scope>
    <source>
        <strain evidence="5">ATCC 16872 / CBS 172.66 / WB 5094</strain>
    </source>
</reference>
<dbReference type="OrthoDB" id="3358371at2759"/>
<dbReference type="EMBL" id="KV878980">
    <property type="protein sequence ID" value="OJJ98440.1"/>
    <property type="molecule type" value="Genomic_DNA"/>
</dbReference>
<name>A0A1L9WQL7_ASPA1</name>
<accession>A0A1L9WQL7</accession>
<dbReference type="Gene3D" id="3.90.25.10">
    <property type="entry name" value="UDP-galactose 4-epimerase, domain 1"/>
    <property type="match status" value="1"/>
</dbReference>
<dbReference type="Pfam" id="PF05368">
    <property type="entry name" value="NmrA"/>
    <property type="match status" value="1"/>
</dbReference>
<keyword evidence="2" id="KW-0521">NADP</keyword>
<dbReference type="OMA" id="FMENTVA"/>
<sequence>MSQILTVFGATGNQGGSVIKSILADPALSKQWKIRAVTRDPTKPAAQALAAQGVELVTGDMSSTEAALPAVTGAHTVFLVTNFWETMSRTTEVAQGKAVADASKRAGVQHLIFSSLRDVTQISDGRLAHVSHFDGKAEIEQYIRDSGVPASFVLAGLYMTNFFQMLNKQGDTYTLAWPVDMTQAQVPLFDPAEDTGKFVKAAIKHFPSSVGQRILAADDYYSPQRIVDEFHEVTGYKVQTARIPEEVFKSFLPAPIAQEMLENILLLEDPGYYAGESLAPSRELLDESDKPTSWKEFVARHKEKF</sequence>
<evidence type="ECO:0000256" key="2">
    <source>
        <dbReference type="ARBA" id="ARBA00022857"/>
    </source>
</evidence>
<organism evidence="4 5">
    <name type="scientific">Aspergillus aculeatus (strain ATCC 16872 / CBS 172.66 / WB 5094)</name>
    <dbReference type="NCBI Taxonomy" id="690307"/>
    <lineage>
        <taxon>Eukaryota</taxon>
        <taxon>Fungi</taxon>
        <taxon>Dikarya</taxon>
        <taxon>Ascomycota</taxon>
        <taxon>Pezizomycotina</taxon>
        <taxon>Eurotiomycetes</taxon>
        <taxon>Eurotiomycetidae</taxon>
        <taxon>Eurotiales</taxon>
        <taxon>Aspergillaceae</taxon>
        <taxon>Aspergillus</taxon>
        <taxon>Aspergillus subgen. Circumdati</taxon>
    </lineage>
</organism>
<dbReference type="VEuPathDB" id="FungiDB:ASPACDRAFT_122244"/>
<gene>
    <name evidence="4" type="ORF">ASPACDRAFT_122244</name>
</gene>
<evidence type="ECO:0000313" key="4">
    <source>
        <dbReference type="EMBL" id="OJJ98440.1"/>
    </source>
</evidence>
<dbReference type="InterPro" id="IPR036291">
    <property type="entry name" value="NAD(P)-bd_dom_sf"/>
</dbReference>
<dbReference type="CDD" id="cd05251">
    <property type="entry name" value="NmrA_like_SDR_a"/>
    <property type="match status" value="1"/>
</dbReference>
<feature type="domain" description="NmrA-like" evidence="3">
    <location>
        <begin position="2"/>
        <end position="297"/>
    </location>
</feature>
<dbReference type="GeneID" id="30970328"/>
<evidence type="ECO:0000256" key="1">
    <source>
        <dbReference type="ARBA" id="ARBA00006328"/>
    </source>
</evidence>
<dbReference type="Gene3D" id="3.40.50.720">
    <property type="entry name" value="NAD(P)-binding Rossmann-like Domain"/>
    <property type="match status" value="1"/>
</dbReference>
<dbReference type="AlphaFoldDB" id="A0A1L9WQL7"/>
<dbReference type="RefSeq" id="XP_020054780.1">
    <property type="nucleotide sequence ID" value="XM_020196514.1"/>
</dbReference>
<dbReference type="Proteomes" id="UP000184546">
    <property type="component" value="Unassembled WGS sequence"/>
</dbReference>
<dbReference type="STRING" id="690307.A0A1L9WQL7"/>
<dbReference type="InterPro" id="IPR051164">
    <property type="entry name" value="NmrA-like_oxidored"/>
</dbReference>
<proteinExistence type="inferred from homology"/>
<dbReference type="GO" id="GO:0005634">
    <property type="term" value="C:nucleus"/>
    <property type="evidence" value="ECO:0007669"/>
    <property type="project" value="TreeGrafter"/>
</dbReference>
<dbReference type="SUPFAM" id="SSF51735">
    <property type="entry name" value="NAD(P)-binding Rossmann-fold domains"/>
    <property type="match status" value="1"/>
</dbReference>
<evidence type="ECO:0000259" key="3">
    <source>
        <dbReference type="Pfam" id="PF05368"/>
    </source>
</evidence>
<dbReference type="PANTHER" id="PTHR42748">
    <property type="entry name" value="NITROGEN METABOLITE REPRESSION PROTEIN NMRA FAMILY MEMBER"/>
    <property type="match status" value="1"/>
</dbReference>
<protein>
    <recommendedName>
        <fullName evidence="3">NmrA-like domain-containing protein</fullName>
    </recommendedName>
</protein>
<dbReference type="PANTHER" id="PTHR42748:SF31">
    <property type="entry name" value="NMRA-LIKE DOMAIN-CONTAINING PROTEIN-RELATED"/>
    <property type="match status" value="1"/>
</dbReference>
<keyword evidence="5" id="KW-1185">Reference proteome</keyword>
<dbReference type="InterPro" id="IPR008030">
    <property type="entry name" value="NmrA-like"/>
</dbReference>
<evidence type="ECO:0000313" key="5">
    <source>
        <dbReference type="Proteomes" id="UP000184546"/>
    </source>
</evidence>
<comment type="similarity">
    <text evidence="1">Belongs to the NmrA-type oxidoreductase family.</text>
</comment>